<evidence type="ECO:0000313" key="3">
    <source>
        <dbReference type="Proteomes" id="UP000807469"/>
    </source>
</evidence>
<accession>A0A9P5Z1D3</accession>
<dbReference type="Proteomes" id="UP000807469">
    <property type="component" value="Unassembled WGS sequence"/>
</dbReference>
<dbReference type="OrthoDB" id="3251634at2759"/>
<name>A0A9P5Z1D3_9AGAR</name>
<keyword evidence="3" id="KW-1185">Reference proteome</keyword>
<dbReference type="EMBL" id="MU155213">
    <property type="protein sequence ID" value="KAF9479402.1"/>
    <property type="molecule type" value="Genomic_DNA"/>
</dbReference>
<evidence type="ECO:0000256" key="1">
    <source>
        <dbReference type="SAM" id="SignalP"/>
    </source>
</evidence>
<evidence type="ECO:0000313" key="2">
    <source>
        <dbReference type="EMBL" id="KAF9479402.1"/>
    </source>
</evidence>
<sequence length="177" mass="18759">MVHLGALFAFATTFLAFVSASPVNVENRDLIADLINALGVGLVTKIHSYITLDSLVTNLISIDFDVKNPLIIELTLDKVDAIATINGTTYASFTHTFPKPGLVVPPLGTKNSGKIDNVLLTQGAIASLDIIPLGYLDLPDTNANVRAATIKGALGIPLSLTGLKQKNVTTVYDLVLF</sequence>
<feature type="chain" id="PRO_5040486885" evidence="1">
    <location>
        <begin position="21"/>
        <end position="177"/>
    </location>
</feature>
<protein>
    <submittedName>
        <fullName evidence="2">Uncharacterized protein</fullName>
    </submittedName>
</protein>
<comment type="caution">
    <text evidence="2">The sequence shown here is derived from an EMBL/GenBank/DDBJ whole genome shotgun (WGS) entry which is preliminary data.</text>
</comment>
<proteinExistence type="predicted"/>
<dbReference type="AlphaFoldDB" id="A0A9P5Z1D3"/>
<keyword evidence="1" id="KW-0732">Signal</keyword>
<gene>
    <name evidence="2" type="ORF">BDN70DRAFT_878779</name>
</gene>
<organism evidence="2 3">
    <name type="scientific">Pholiota conissans</name>
    <dbReference type="NCBI Taxonomy" id="109636"/>
    <lineage>
        <taxon>Eukaryota</taxon>
        <taxon>Fungi</taxon>
        <taxon>Dikarya</taxon>
        <taxon>Basidiomycota</taxon>
        <taxon>Agaricomycotina</taxon>
        <taxon>Agaricomycetes</taxon>
        <taxon>Agaricomycetidae</taxon>
        <taxon>Agaricales</taxon>
        <taxon>Agaricineae</taxon>
        <taxon>Strophariaceae</taxon>
        <taxon>Pholiota</taxon>
    </lineage>
</organism>
<reference evidence="2" key="1">
    <citation type="submission" date="2020-11" db="EMBL/GenBank/DDBJ databases">
        <authorList>
            <consortium name="DOE Joint Genome Institute"/>
            <person name="Ahrendt S."/>
            <person name="Riley R."/>
            <person name="Andreopoulos W."/>
            <person name="Labutti K."/>
            <person name="Pangilinan J."/>
            <person name="Ruiz-Duenas F.J."/>
            <person name="Barrasa J.M."/>
            <person name="Sanchez-Garcia M."/>
            <person name="Camarero S."/>
            <person name="Miyauchi S."/>
            <person name="Serrano A."/>
            <person name="Linde D."/>
            <person name="Babiker R."/>
            <person name="Drula E."/>
            <person name="Ayuso-Fernandez I."/>
            <person name="Pacheco R."/>
            <person name="Padilla G."/>
            <person name="Ferreira P."/>
            <person name="Barriuso J."/>
            <person name="Kellner H."/>
            <person name="Castanera R."/>
            <person name="Alfaro M."/>
            <person name="Ramirez L."/>
            <person name="Pisabarro A.G."/>
            <person name="Kuo A."/>
            <person name="Tritt A."/>
            <person name="Lipzen A."/>
            <person name="He G."/>
            <person name="Yan M."/>
            <person name="Ng V."/>
            <person name="Cullen D."/>
            <person name="Martin F."/>
            <person name="Rosso M.-N."/>
            <person name="Henrissat B."/>
            <person name="Hibbett D."/>
            <person name="Martinez A.T."/>
            <person name="Grigoriev I.V."/>
        </authorList>
    </citation>
    <scope>NUCLEOTIDE SEQUENCE</scope>
    <source>
        <strain evidence="2">CIRM-BRFM 674</strain>
    </source>
</reference>
<feature type="signal peptide" evidence="1">
    <location>
        <begin position="1"/>
        <end position="20"/>
    </location>
</feature>